<dbReference type="STRING" id="1860102.ACCAA_470002"/>
<protein>
    <recommendedName>
        <fullName evidence="4">QacE</fullName>
    </recommendedName>
</protein>
<name>A0A1A8XSC2_9PROT</name>
<feature type="transmembrane region" description="Helical" evidence="1">
    <location>
        <begin position="68"/>
        <end position="86"/>
    </location>
</feature>
<evidence type="ECO:0000256" key="1">
    <source>
        <dbReference type="SAM" id="Phobius"/>
    </source>
</evidence>
<proteinExistence type="predicted"/>
<keyword evidence="1" id="KW-0472">Membrane</keyword>
<dbReference type="Pfam" id="PF19744">
    <property type="entry name" value="DUF6232"/>
    <property type="match status" value="1"/>
</dbReference>
<keyword evidence="1" id="KW-0812">Transmembrane</keyword>
<organism evidence="2 3">
    <name type="scientific">Candidatus Accumulibacter aalborgensis</name>
    <dbReference type="NCBI Taxonomy" id="1860102"/>
    <lineage>
        <taxon>Bacteria</taxon>
        <taxon>Pseudomonadati</taxon>
        <taxon>Pseudomonadota</taxon>
        <taxon>Betaproteobacteria</taxon>
        <taxon>Candidatus Accumulibacter</taxon>
    </lineage>
</organism>
<accession>A0A1A8XSC2</accession>
<dbReference type="InterPro" id="IPR045629">
    <property type="entry name" value="DUF6232"/>
</dbReference>
<reference evidence="2 3" key="1">
    <citation type="submission" date="2016-06" db="EMBL/GenBank/DDBJ databases">
        <authorList>
            <person name="Kjaerup R.B."/>
            <person name="Dalgaard T.S."/>
            <person name="Juul-Madsen H.R."/>
        </authorList>
    </citation>
    <scope>NUCLEOTIDE SEQUENCE [LARGE SCALE GENOMIC DNA]</scope>
    <source>
        <strain evidence="2">3</strain>
    </source>
</reference>
<feature type="transmembrane region" description="Helical" evidence="1">
    <location>
        <begin position="44"/>
        <end position="62"/>
    </location>
</feature>
<gene>
    <name evidence="2" type="ORF">ACCAA_470002</name>
</gene>
<evidence type="ECO:0000313" key="2">
    <source>
        <dbReference type="EMBL" id="SBT07611.1"/>
    </source>
</evidence>
<dbReference type="RefSeq" id="WP_186407792.1">
    <property type="nucleotide sequence ID" value="NZ_FLQX01000124.1"/>
</dbReference>
<dbReference type="AlphaFoldDB" id="A0A1A8XSC2"/>
<keyword evidence="1" id="KW-1133">Transmembrane helix</keyword>
<evidence type="ECO:0000313" key="3">
    <source>
        <dbReference type="Proteomes" id="UP000199169"/>
    </source>
</evidence>
<dbReference type="Proteomes" id="UP000199169">
    <property type="component" value="Unassembled WGS sequence"/>
</dbReference>
<evidence type="ECO:0008006" key="4">
    <source>
        <dbReference type="Google" id="ProtNLM"/>
    </source>
</evidence>
<dbReference type="EMBL" id="FLQX01000124">
    <property type="protein sequence ID" value="SBT07611.1"/>
    <property type="molecule type" value="Genomic_DNA"/>
</dbReference>
<sequence>MEEKTFFAYEDVKVTSSRFISGGQTFAMSNVTSVKAFEQKPSRFGGIIFLLVGLGFVVKEVLLGVPSVESVIFGIVLTALAALYLYKQKTVYHVMLATAGGETSALKTYQKEYLDRVVGALNQAIVYRG</sequence>
<keyword evidence="3" id="KW-1185">Reference proteome</keyword>